<dbReference type="RefSeq" id="WP_345258343.1">
    <property type="nucleotide sequence ID" value="NZ_BAABGY010000019.1"/>
</dbReference>
<reference evidence="2" key="1">
    <citation type="journal article" date="2019" name="Int. J. Syst. Evol. Microbiol.">
        <title>The Global Catalogue of Microorganisms (GCM) 10K type strain sequencing project: providing services to taxonomists for standard genome sequencing and annotation.</title>
        <authorList>
            <consortium name="The Broad Institute Genomics Platform"/>
            <consortium name="The Broad Institute Genome Sequencing Center for Infectious Disease"/>
            <person name="Wu L."/>
            <person name="Ma J."/>
        </authorList>
    </citation>
    <scope>NUCLEOTIDE SEQUENCE [LARGE SCALE GENOMIC DNA]</scope>
    <source>
        <strain evidence="2">JCM 17919</strain>
    </source>
</reference>
<organism evidence="1 2">
    <name type="scientific">Flaviaesturariibacter amylovorans</name>
    <dbReference type="NCBI Taxonomy" id="1084520"/>
    <lineage>
        <taxon>Bacteria</taxon>
        <taxon>Pseudomonadati</taxon>
        <taxon>Bacteroidota</taxon>
        <taxon>Chitinophagia</taxon>
        <taxon>Chitinophagales</taxon>
        <taxon>Chitinophagaceae</taxon>
        <taxon>Flaviaestuariibacter</taxon>
    </lineage>
</organism>
<dbReference type="Proteomes" id="UP001501725">
    <property type="component" value="Unassembled WGS sequence"/>
</dbReference>
<name>A0ABP8HTZ0_9BACT</name>
<accession>A0ABP8HTZ0</accession>
<evidence type="ECO:0000313" key="1">
    <source>
        <dbReference type="EMBL" id="GAA4344392.1"/>
    </source>
</evidence>
<protein>
    <recommendedName>
        <fullName evidence="3">DNA/RNA non-specific endonuclease</fullName>
    </recommendedName>
</protein>
<evidence type="ECO:0000313" key="2">
    <source>
        <dbReference type="Proteomes" id="UP001501725"/>
    </source>
</evidence>
<sequence length="186" mass="21496">MADIKQHFWDDMVHRWAGLYAEAFPKHGDISTQNFWGYAFVIDHVWDPPPGEDADPELPETRVLGAFGISGYPVNPKNRNIMRRYLGKSSRVYAEYGPSYDKGHFIAHATGGPIDANLFPQKREINRGWSKEGKRYREMERFVAAHPGIFVFSRPIYSDLGSCPFEVEFGYCDSKMNWRVEVFPNR</sequence>
<evidence type="ECO:0008006" key="3">
    <source>
        <dbReference type="Google" id="ProtNLM"/>
    </source>
</evidence>
<dbReference type="EMBL" id="BAABGY010000019">
    <property type="protein sequence ID" value="GAA4344392.1"/>
    <property type="molecule type" value="Genomic_DNA"/>
</dbReference>
<gene>
    <name evidence="1" type="ORF">GCM10023184_45650</name>
</gene>
<comment type="caution">
    <text evidence="1">The sequence shown here is derived from an EMBL/GenBank/DDBJ whole genome shotgun (WGS) entry which is preliminary data.</text>
</comment>
<keyword evidence="2" id="KW-1185">Reference proteome</keyword>
<proteinExistence type="predicted"/>